<evidence type="ECO:0008006" key="3">
    <source>
        <dbReference type="Google" id="ProtNLM"/>
    </source>
</evidence>
<gene>
    <name evidence="1" type="ORF">ACG00X_11325</name>
</gene>
<organism evidence="1 2">
    <name type="scientific">Pelomonas nitida</name>
    <dbReference type="NCBI Taxonomy" id="3299027"/>
    <lineage>
        <taxon>Bacteria</taxon>
        <taxon>Pseudomonadati</taxon>
        <taxon>Pseudomonadota</taxon>
        <taxon>Betaproteobacteria</taxon>
        <taxon>Burkholderiales</taxon>
        <taxon>Sphaerotilaceae</taxon>
        <taxon>Roseateles</taxon>
    </lineage>
</organism>
<name>A0ABW7G657_9BURK</name>
<protein>
    <recommendedName>
        <fullName evidence="3">MarR family transcriptional regulator</fullName>
    </recommendedName>
</protein>
<reference evidence="1 2" key="1">
    <citation type="submission" date="2024-09" db="EMBL/GenBank/DDBJ databases">
        <title>Novel species of the genus Pelomonas and Roseateles isolated from streams.</title>
        <authorList>
            <person name="Lu H."/>
        </authorList>
    </citation>
    <scope>NUCLEOTIDE SEQUENCE [LARGE SCALE GENOMIC DNA]</scope>
    <source>
        <strain evidence="1 2">BYS96W</strain>
    </source>
</reference>
<evidence type="ECO:0000313" key="1">
    <source>
        <dbReference type="EMBL" id="MFG6457424.1"/>
    </source>
</evidence>
<proteinExistence type="predicted"/>
<dbReference type="RefSeq" id="WP_394488282.1">
    <property type="nucleotide sequence ID" value="NZ_JBIGIA010000007.1"/>
</dbReference>
<keyword evidence="2" id="KW-1185">Reference proteome</keyword>
<accession>A0ABW7G657</accession>
<dbReference type="Proteomes" id="UP001606305">
    <property type="component" value="Unassembled WGS sequence"/>
</dbReference>
<dbReference type="Gene3D" id="1.10.10.10">
    <property type="entry name" value="Winged helix-like DNA-binding domain superfamily/Winged helix DNA-binding domain"/>
    <property type="match status" value="1"/>
</dbReference>
<comment type="caution">
    <text evidence="1">The sequence shown here is derived from an EMBL/GenBank/DDBJ whole genome shotgun (WGS) entry which is preliminary data.</text>
</comment>
<dbReference type="InterPro" id="IPR036388">
    <property type="entry name" value="WH-like_DNA-bd_sf"/>
</dbReference>
<sequence length="104" mass="11623">MITLIRDPQWIQQFLNRVLPQPEQVSDWMDRNGPIANADLCQIAGLDTLKASKQLKRWVDQGLLVPDTGRGKRNMVYRKPVLDGSATEGLDLLSQAPENKPGAD</sequence>
<evidence type="ECO:0000313" key="2">
    <source>
        <dbReference type="Proteomes" id="UP001606305"/>
    </source>
</evidence>
<dbReference type="EMBL" id="JBIGIA010000007">
    <property type="protein sequence ID" value="MFG6457424.1"/>
    <property type="molecule type" value="Genomic_DNA"/>
</dbReference>